<dbReference type="AlphaFoldDB" id="A0A9N8W0U1"/>
<evidence type="ECO:0000313" key="2">
    <source>
        <dbReference type="Proteomes" id="UP000789759"/>
    </source>
</evidence>
<reference evidence="1" key="1">
    <citation type="submission" date="2021-06" db="EMBL/GenBank/DDBJ databases">
        <authorList>
            <person name="Kallberg Y."/>
            <person name="Tangrot J."/>
            <person name="Rosling A."/>
        </authorList>
    </citation>
    <scope>NUCLEOTIDE SEQUENCE</scope>
    <source>
        <strain evidence="1">FL966</strain>
    </source>
</reference>
<dbReference type="EMBL" id="CAJVQA010000301">
    <property type="protein sequence ID" value="CAG8467142.1"/>
    <property type="molecule type" value="Genomic_DNA"/>
</dbReference>
<comment type="caution">
    <text evidence="1">The sequence shown here is derived from an EMBL/GenBank/DDBJ whole genome shotgun (WGS) entry which is preliminary data.</text>
</comment>
<gene>
    <name evidence="1" type="ORF">CPELLU_LOCUS896</name>
</gene>
<dbReference type="Proteomes" id="UP000789759">
    <property type="component" value="Unassembled WGS sequence"/>
</dbReference>
<protein>
    <submittedName>
        <fullName evidence="1">15741_t:CDS:1</fullName>
    </submittedName>
</protein>
<keyword evidence="2" id="KW-1185">Reference proteome</keyword>
<sequence length="122" mass="14056">MNNNVLLQVDEAEEVEMNNNILALAISKLLSDKIQFKKSSVCQDLQSEQILNYIKCTLAQFGGLCCIKVVACKMFPKLFFQKFNRKKLNYNQKQKLNCALYAESTWQIDQNTELFAKSSSQF</sequence>
<accession>A0A9N8W0U1</accession>
<name>A0A9N8W0U1_9GLOM</name>
<organism evidence="1 2">
    <name type="scientific">Cetraspora pellucida</name>
    <dbReference type="NCBI Taxonomy" id="1433469"/>
    <lineage>
        <taxon>Eukaryota</taxon>
        <taxon>Fungi</taxon>
        <taxon>Fungi incertae sedis</taxon>
        <taxon>Mucoromycota</taxon>
        <taxon>Glomeromycotina</taxon>
        <taxon>Glomeromycetes</taxon>
        <taxon>Diversisporales</taxon>
        <taxon>Gigasporaceae</taxon>
        <taxon>Cetraspora</taxon>
    </lineage>
</organism>
<evidence type="ECO:0000313" key="1">
    <source>
        <dbReference type="EMBL" id="CAG8467142.1"/>
    </source>
</evidence>
<dbReference type="OrthoDB" id="2420713at2759"/>
<proteinExistence type="predicted"/>